<feature type="region of interest" description="Disordered" evidence="1">
    <location>
        <begin position="49"/>
        <end position="85"/>
    </location>
</feature>
<gene>
    <name evidence="2" type="ORF">Vretimale_9915</name>
</gene>
<comment type="caution">
    <text evidence="2">The sequence shown here is derived from an EMBL/GenBank/DDBJ whole genome shotgun (WGS) entry which is preliminary data.</text>
</comment>
<feature type="compositionally biased region" description="Acidic residues" evidence="1">
    <location>
        <begin position="60"/>
        <end position="70"/>
    </location>
</feature>
<name>A0A8J4GDI6_9CHLO</name>
<proteinExistence type="predicted"/>
<evidence type="ECO:0000313" key="3">
    <source>
        <dbReference type="Proteomes" id="UP000722791"/>
    </source>
</evidence>
<evidence type="ECO:0000313" key="2">
    <source>
        <dbReference type="EMBL" id="GIM05410.1"/>
    </source>
</evidence>
<feature type="compositionally biased region" description="Low complexity" evidence="1">
    <location>
        <begin position="885"/>
        <end position="911"/>
    </location>
</feature>
<feature type="compositionally biased region" description="Polar residues" evidence="1">
    <location>
        <begin position="221"/>
        <end position="230"/>
    </location>
</feature>
<feature type="region of interest" description="Disordered" evidence="1">
    <location>
        <begin position="640"/>
        <end position="659"/>
    </location>
</feature>
<feature type="compositionally biased region" description="Polar residues" evidence="1">
    <location>
        <begin position="912"/>
        <end position="932"/>
    </location>
</feature>
<feature type="region of interest" description="Disordered" evidence="1">
    <location>
        <begin position="1007"/>
        <end position="1053"/>
    </location>
</feature>
<protein>
    <submittedName>
        <fullName evidence="2">Uncharacterized protein</fullName>
    </submittedName>
</protein>
<feature type="region of interest" description="Disordered" evidence="1">
    <location>
        <begin position="1"/>
        <end position="25"/>
    </location>
</feature>
<dbReference type="PROSITE" id="PS50096">
    <property type="entry name" value="IQ"/>
    <property type="match status" value="1"/>
</dbReference>
<feature type="region of interest" description="Disordered" evidence="1">
    <location>
        <begin position="201"/>
        <end position="268"/>
    </location>
</feature>
<dbReference type="Proteomes" id="UP000722791">
    <property type="component" value="Unassembled WGS sequence"/>
</dbReference>
<accession>A0A8J4GDI6</accession>
<feature type="compositionally biased region" description="Low complexity" evidence="1">
    <location>
        <begin position="1018"/>
        <end position="1040"/>
    </location>
</feature>
<organism evidence="2 3">
    <name type="scientific">Volvox reticuliferus</name>
    <dbReference type="NCBI Taxonomy" id="1737510"/>
    <lineage>
        <taxon>Eukaryota</taxon>
        <taxon>Viridiplantae</taxon>
        <taxon>Chlorophyta</taxon>
        <taxon>core chlorophytes</taxon>
        <taxon>Chlorophyceae</taxon>
        <taxon>CS clade</taxon>
        <taxon>Chlamydomonadales</taxon>
        <taxon>Volvocaceae</taxon>
        <taxon>Volvox</taxon>
    </lineage>
</organism>
<feature type="compositionally biased region" description="Gly residues" evidence="1">
    <location>
        <begin position="951"/>
        <end position="960"/>
    </location>
</feature>
<dbReference type="AlphaFoldDB" id="A0A8J4GDI6"/>
<feature type="region of interest" description="Disordered" evidence="1">
    <location>
        <begin position="884"/>
        <end position="969"/>
    </location>
</feature>
<feature type="compositionally biased region" description="Pro residues" evidence="1">
    <location>
        <begin position="1170"/>
        <end position="1181"/>
    </location>
</feature>
<feature type="region of interest" description="Disordered" evidence="1">
    <location>
        <begin position="1160"/>
        <end position="1187"/>
    </location>
</feature>
<reference evidence="2" key="1">
    <citation type="journal article" date="2021" name="Proc. Natl. Acad. Sci. U.S.A.">
        <title>Three genomes in the algal genus Volvox reveal the fate of a haploid sex-determining region after a transition to homothallism.</title>
        <authorList>
            <person name="Yamamoto K."/>
            <person name="Hamaji T."/>
            <person name="Kawai-Toyooka H."/>
            <person name="Matsuzaki R."/>
            <person name="Takahashi F."/>
            <person name="Nishimura Y."/>
            <person name="Kawachi M."/>
            <person name="Noguchi H."/>
            <person name="Minakuchi Y."/>
            <person name="Umen J.G."/>
            <person name="Toyoda A."/>
            <person name="Nozaki H."/>
        </authorList>
    </citation>
    <scope>NUCLEOTIDE SEQUENCE</scope>
    <source>
        <strain evidence="2">NIES-3785</strain>
    </source>
</reference>
<dbReference type="Pfam" id="PF00612">
    <property type="entry name" value="IQ"/>
    <property type="match status" value="1"/>
</dbReference>
<dbReference type="EMBL" id="BNCQ01000018">
    <property type="protein sequence ID" value="GIM05410.1"/>
    <property type="molecule type" value="Genomic_DNA"/>
</dbReference>
<sequence length="1195" mass="119051">MGLTRLAQDPWSESHTVPTFTPPPVEVKSCHVPLTAERAEELVKSHLERTGFSFHRSNDEQGDDDPEVDADACGNGTPGTTQNASNGISVSVLSFGYHTPSLIPYSSASAKRLMALSGSRAANSPVTPATNGDADGTSTSGMSAGIGDVDRGPVAAALDAALMQGGWMREAAAMTAEGAAVEIEAAQDGCRESTYLRNAAVSDNDASVSDEPTGRNRSRRSTSPQTTLSRGLSCPESLLNVQGGEEGGDGSADDGGVLEPGEVPEPEDALEPLANHHMWMYGRGRMDGGGMGLLYSAAAVLEADGRGGGCGGSSRVVGGWQPRDAASIFEVGPWDSGFGSGSGGAGGNGSSSGLADKSCPTTQIGKLVHEGAATEVVRTLAAVIIQSYCRGWAARRRVARMHSLQRSEESRRLKERAAAEALARERESVRRRLRATAKDCLLAVQAQQDYERTRARLAAARGLSGGAAAAAPPPPPIIPTTLWERCKALGQDPIEILLESGLQSHQIEEIISASQLASQLPRRAAVMAARLGMTLASVPEGSRPASCGRASSDAGALPEAKVINTSDENGGAAAATGTRGSMMLSRRLSLPGRPLLPSQRSMTAAAAAAAAAPPRPLQVSTSQLVEQLLAQHQQQSYSQMQAQQQQQYGRPVSSSPAAAGAIVRRSSGPGVLIGAAAATATSMPPPPSQLRRQGSSARGLVAQYSDSGAGQRLGNNAWVYGSGGGAALGPQGTPRSSMPAPVVRGNSRRMSEYVGSGSGNGGGGGGVVYGLATANSSPLAGAAPAAPPSPVRTRSLGMSENGSGISSLSAGQLMLLPPMPPSQPGRVVLPAVAPDGNAAAGGGVLAGSESADINANNSAGVGGGGGGGGGVFMMGAHGGLSMLGTSASTPTPSSLAQQQQQQYLPHHLQQQMVASSCSSPVNRSGAQVNTSGPAEENPGLFRRHSFVEQLAGGGSGGGSGVNSIPSSSLPTGGALRGNLLTGGGGGGGSSGGIPAYLPPLLSCQGSGSVGVSSGGGSSRTSSPLAAAAAGSGASPVDSSPLSRTTRKGSNLAPSGTSLAAAAAAAAAMAGATVVASPPPAPPPSIASPKSFRRLHSLTHGNASAAAMAAAALAAGLGNTPATGSSPPSVSRVLSYGGAGSATTAAATAVAAAAAAATSPYDNDVTTRPSWPAPAAPRPPIATSPATGSFRIIRLA</sequence>
<evidence type="ECO:0000256" key="1">
    <source>
        <dbReference type="SAM" id="MobiDB-lite"/>
    </source>
</evidence>
<dbReference type="InterPro" id="IPR000048">
    <property type="entry name" value="IQ_motif_EF-hand-BS"/>
</dbReference>